<dbReference type="InterPro" id="IPR054059">
    <property type="entry name" value="MORF/ORRM1/DAG-like_MORF"/>
</dbReference>
<comment type="caution">
    <text evidence="4">The sequence shown here is derived from an EMBL/GenBank/DDBJ whole genome shotgun (WGS) entry which is preliminary data.</text>
</comment>
<feature type="compositionally biased region" description="Low complexity" evidence="2">
    <location>
        <begin position="288"/>
        <end position="306"/>
    </location>
</feature>
<evidence type="ECO:0000313" key="5">
    <source>
        <dbReference type="Proteomes" id="UP001454036"/>
    </source>
</evidence>
<dbReference type="GO" id="GO:0016554">
    <property type="term" value="P:cytidine to uridine editing"/>
    <property type="evidence" value="ECO:0007669"/>
    <property type="project" value="InterPro"/>
</dbReference>
<dbReference type="GO" id="GO:0080156">
    <property type="term" value="P:mitochondrial mRNA modification"/>
    <property type="evidence" value="ECO:0007669"/>
    <property type="project" value="TreeGrafter"/>
</dbReference>
<feature type="compositionally biased region" description="Pro residues" evidence="2">
    <location>
        <begin position="258"/>
        <end position="287"/>
    </location>
</feature>
<feature type="domain" description="MORF/ORRM1/DAG-like MORF" evidence="3">
    <location>
        <begin position="86"/>
        <end position="178"/>
    </location>
</feature>
<feature type="region of interest" description="Disordered" evidence="2">
    <location>
        <begin position="36"/>
        <end position="71"/>
    </location>
</feature>
<dbReference type="InterPro" id="IPR039206">
    <property type="entry name" value="MORF/ORRM1/DAG-like"/>
</dbReference>
<name>A0AAV3RH79_LITER</name>
<keyword evidence="1" id="KW-0809">Transit peptide</keyword>
<reference evidence="4 5" key="1">
    <citation type="submission" date="2024-01" db="EMBL/GenBank/DDBJ databases">
        <title>The complete chloroplast genome sequence of Lithospermum erythrorhizon: insights into the phylogenetic relationship among Boraginaceae species and the maternal lineages of purple gromwells.</title>
        <authorList>
            <person name="Okada T."/>
            <person name="Watanabe K."/>
        </authorList>
    </citation>
    <scope>NUCLEOTIDE SEQUENCE [LARGE SCALE GENOMIC DNA]</scope>
</reference>
<feature type="compositionally biased region" description="Polar residues" evidence="2">
    <location>
        <begin position="356"/>
        <end position="368"/>
    </location>
</feature>
<evidence type="ECO:0000256" key="2">
    <source>
        <dbReference type="SAM" id="MobiDB-lite"/>
    </source>
</evidence>
<evidence type="ECO:0000313" key="4">
    <source>
        <dbReference type="EMBL" id="GAA0175076.1"/>
    </source>
</evidence>
<evidence type="ECO:0000256" key="1">
    <source>
        <dbReference type="ARBA" id="ARBA00022946"/>
    </source>
</evidence>
<feature type="compositionally biased region" description="Low complexity" evidence="2">
    <location>
        <begin position="228"/>
        <end position="257"/>
    </location>
</feature>
<dbReference type="AlphaFoldDB" id="A0AAV3RH79"/>
<feature type="compositionally biased region" description="Pro residues" evidence="2">
    <location>
        <begin position="307"/>
        <end position="321"/>
    </location>
</feature>
<dbReference type="PANTHER" id="PTHR31346">
    <property type="entry name" value="MULTIPLE ORGANELLAR RNA EDITING FACTOR 2, CHLOROPLASTIC-RELATED-RELATED"/>
    <property type="match status" value="1"/>
</dbReference>
<feature type="compositionally biased region" description="Polar residues" evidence="2">
    <location>
        <begin position="336"/>
        <end position="346"/>
    </location>
</feature>
<sequence>MAPLSLRFRRAISTTTTLLRHHHLLSSPPLLHRLIPQAPPLNRLPPPSRSFTSTTISHSYRPRSFDNNADNDEIGPDTILFPGCDYNHWLIVIDFPKDNMLSSHQMVQFYEETATKVFGSLEEAKKKIYACSTTTYKGFQVECSEETSEKFKDLPGVIFVLPDSYTDPVNNEYGGDKYENGHITPRPPPIQYGRSGPRREFRSRASPRGPMEGENRNYGPPVTPQNPPQQGYNQPCPSQQHYGPPHQNYGPPQQQNYGPPPQQNYGPPPQRQNYGPPPQQNYGPPPQQSYGPPQQQNYRAPPQQNYGPPPQQNYGPPPQNFGPPGGEGRGPVPPSNVHSGWDNPQSGRERMPSSLPHYNQGDQRNYGTLENRDFPEPPSLGGNIEQAPPTVQGQDPGAAYGQNYQRQY</sequence>
<keyword evidence="5" id="KW-1185">Reference proteome</keyword>
<proteinExistence type="predicted"/>
<evidence type="ECO:0000259" key="3">
    <source>
        <dbReference type="Pfam" id="PF21864"/>
    </source>
</evidence>
<feature type="region of interest" description="Disordered" evidence="2">
    <location>
        <begin position="170"/>
        <end position="408"/>
    </location>
</feature>
<protein>
    <recommendedName>
        <fullName evidence="3">MORF/ORRM1/DAG-like MORF domain-containing protein</fullName>
    </recommendedName>
</protein>
<dbReference type="PANTHER" id="PTHR31346:SF5">
    <property type="entry name" value="MULTIPLE ORGANELLAR RNA EDITING FACTOR 1, MITOCHONDRIAL"/>
    <property type="match status" value="1"/>
</dbReference>
<organism evidence="4 5">
    <name type="scientific">Lithospermum erythrorhizon</name>
    <name type="common">Purple gromwell</name>
    <name type="synonym">Lithospermum officinale var. erythrorhizon</name>
    <dbReference type="NCBI Taxonomy" id="34254"/>
    <lineage>
        <taxon>Eukaryota</taxon>
        <taxon>Viridiplantae</taxon>
        <taxon>Streptophyta</taxon>
        <taxon>Embryophyta</taxon>
        <taxon>Tracheophyta</taxon>
        <taxon>Spermatophyta</taxon>
        <taxon>Magnoliopsida</taxon>
        <taxon>eudicotyledons</taxon>
        <taxon>Gunneridae</taxon>
        <taxon>Pentapetalae</taxon>
        <taxon>asterids</taxon>
        <taxon>lamiids</taxon>
        <taxon>Boraginales</taxon>
        <taxon>Boraginaceae</taxon>
        <taxon>Boraginoideae</taxon>
        <taxon>Lithospermeae</taxon>
        <taxon>Lithospermum</taxon>
    </lineage>
</organism>
<feature type="compositionally biased region" description="Pro residues" evidence="2">
    <location>
        <begin position="37"/>
        <end position="48"/>
    </location>
</feature>
<dbReference type="Pfam" id="PF21864">
    <property type="entry name" value="MORF_dom"/>
    <property type="match status" value="1"/>
</dbReference>
<dbReference type="Proteomes" id="UP001454036">
    <property type="component" value="Unassembled WGS sequence"/>
</dbReference>
<dbReference type="EMBL" id="BAABME010009388">
    <property type="protein sequence ID" value="GAA0175076.1"/>
    <property type="molecule type" value="Genomic_DNA"/>
</dbReference>
<accession>A0AAV3RH79</accession>
<dbReference type="GO" id="GO:0005739">
    <property type="term" value="C:mitochondrion"/>
    <property type="evidence" value="ECO:0007669"/>
    <property type="project" value="TreeGrafter"/>
</dbReference>
<gene>
    <name evidence="4" type="ORF">LIER_28329</name>
</gene>